<gene>
    <name evidence="1" type="ORF">CAAN4_F16512</name>
</gene>
<organism evidence="1 2">
    <name type="scientific">[Candida] anglica</name>
    <dbReference type="NCBI Taxonomy" id="148631"/>
    <lineage>
        <taxon>Eukaryota</taxon>
        <taxon>Fungi</taxon>
        <taxon>Dikarya</taxon>
        <taxon>Ascomycota</taxon>
        <taxon>Saccharomycotina</taxon>
        <taxon>Pichiomycetes</taxon>
        <taxon>Debaryomycetaceae</taxon>
        <taxon>Kurtzmaniella</taxon>
    </lineage>
</organism>
<sequence>MLRYTPMFRAAARKSHGSRYCYSTLAELTRNLKENDVNSFRENVARAIQNVDLSNSSAIHELVDSVRTNNTIDETTKHDLTNRILVHALEGDYSLYFTVKKNSHIWSPEALQKLILANPGRVDQAWDLLERYGSRDGTPRPLALAVAEKLLFGERVEIRDESVDEEMNLDRFARALYMVKEATSGGNGGEDLPEGLVNRLVEVAVQLDVISSLTFVPELKNQQLLPVLTTLQNDQHYFTLFSKIFQESPEILSKESLCKALGVGPTVVDVVDSETSAKQLEKIDRIKQVFRELAGEGATVETSSTEEIPNHNTTTTTTDKVLKYIEINHLDSDKSPESLLVRLRLISTYGIDRDDIQTALAKFHHYQSHEKFGIDFVQHRLVSVFCYQAIKSHNDQYLKIAQTLLTSESVPVDLLGNLILARGEFSNDAALELYNEYINQVPRVRNEHTGRSASGRLTESMILASLYGNDREFGFLLFDRASETGIFVDEHERAIVKKLFKVYGDAFIEDNWESAREHLKHFVLKEIRSGTRR</sequence>
<reference evidence="1 2" key="1">
    <citation type="submission" date="2024-01" db="EMBL/GenBank/DDBJ databases">
        <authorList>
            <consortium name="Genoscope - CEA"/>
            <person name="William W."/>
        </authorList>
    </citation>
    <scope>NUCLEOTIDE SEQUENCE [LARGE SCALE GENOMIC DNA]</scope>
    <source>
        <strain evidence="1 2">29B2s-10</strain>
    </source>
</reference>
<name>A0ABP0EG62_9ASCO</name>
<evidence type="ECO:0000313" key="1">
    <source>
        <dbReference type="EMBL" id="CAK7914455.1"/>
    </source>
</evidence>
<dbReference type="EMBL" id="OZ004258">
    <property type="protein sequence ID" value="CAK7914455.1"/>
    <property type="molecule type" value="Genomic_DNA"/>
</dbReference>
<keyword evidence="2" id="KW-1185">Reference proteome</keyword>
<dbReference type="Proteomes" id="UP001497600">
    <property type="component" value="Chromosome F"/>
</dbReference>
<protein>
    <submittedName>
        <fullName evidence="1">Uncharacterized protein</fullName>
    </submittedName>
</protein>
<accession>A0ABP0EG62</accession>
<proteinExistence type="predicted"/>
<evidence type="ECO:0000313" key="2">
    <source>
        <dbReference type="Proteomes" id="UP001497600"/>
    </source>
</evidence>